<accession>A0A8J7VR66</accession>
<dbReference type="RefSeq" id="WP_211925378.1">
    <property type="nucleotide sequence ID" value="NZ_JAGQFT020000004.1"/>
</dbReference>
<name>A0A8J7VR66_9GAMM</name>
<reference evidence="2" key="2">
    <citation type="submission" date="2021-04" db="EMBL/GenBank/DDBJ databases">
        <authorList>
            <person name="Karlyshev A.V."/>
        </authorList>
    </citation>
    <scope>NUCLEOTIDE SEQUENCE</scope>
    <source>
        <strain evidence="2">LMG 29479</strain>
    </source>
</reference>
<feature type="compositionally biased region" description="Low complexity" evidence="1">
    <location>
        <begin position="7"/>
        <end position="41"/>
    </location>
</feature>
<feature type="region of interest" description="Disordered" evidence="1">
    <location>
        <begin position="1"/>
        <end position="41"/>
    </location>
</feature>
<reference evidence="3 4" key="1">
    <citation type="journal article" date="2021" name="Microbiol. Resour. Announc.">
        <title>Draft Genome Sequence of Coralloluteibacterium stylophorae LMG 29479T.</title>
        <authorList>
            <person name="Karlyshev A.V."/>
            <person name="Kudryashova E.B."/>
            <person name="Ariskina E.V."/>
            <person name="Conroy A.P."/>
            <person name="Abidueva E.Y."/>
        </authorList>
    </citation>
    <scope>NUCLEOTIDE SEQUENCE [LARGE SCALE GENOMIC DNA]</scope>
    <source>
        <strain evidence="3 4">LMG 29479</strain>
    </source>
</reference>
<organism evidence="2">
    <name type="scientific">Coralloluteibacterium stylophorae</name>
    <dbReference type="NCBI Taxonomy" id="1776034"/>
    <lineage>
        <taxon>Bacteria</taxon>
        <taxon>Pseudomonadati</taxon>
        <taxon>Pseudomonadota</taxon>
        <taxon>Gammaproteobacteria</taxon>
        <taxon>Lysobacterales</taxon>
        <taxon>Lysobacteraceae</taxon>
        <taxon>Coralloluteibacterium</taxon>
    </lineage>
</organism>
<dbReference type="EMBL" id="JAGQFT020000004">
    <property type="protein sequence ID" value="MBS7457151.1"/>
    <property type="molecule type" value="Genomic_DNA"/>
</dbReference>
<evidence type="ECO:0008006" key="5">
    <source>
        <dbReference type="Google" id="ProtNLM"/>
    </source>
</evidence>
<dbReference type="Proteomes" id="UP000675747">
    <property type="component" value="Unassembled WGS sequence"/>
</dbReference>
<proteinExistence type="predicted"/>
<evidence type="ECO:0000313" key="3">
    <source>
        <dbReference type="EMBL" id="MBS7457151.1"/>
    </source>
</evidence>
<comment type="caution">
    <text evidence="2">The sequence shown here is derived from an EMBL/GenBank/DDBJ whole genome shotgun (WGS) entry which is preliminary data.</text>
</comment>
<dbReference type="EMBL" id="JAGQFT010000009">
    <property type="protein sequence ID" value="MBR0561409.1"/>
    <property type="molecule type" value="Genomic_DNA"/>
</dbReference>
<keyword evidence="4" id="KW-1185">Reference proteome</keyword>
<evidence type="ECO:0000313" key="4">
    <source>
        <dbReference type="Proteomes" id="UP000675747"/>
    </source>
</evidence>
<evidence type="ECO:0000313" key="2">
    <source>
        <dbReference type="EMBL" id="MBR0561409.1"/>
    </source>
</evidence>
<gene>
    <name evidence="3" type="ORF">KB893_008370</name>
    <name evidence="2" type="ORF">KB893_02570</name>
</gene>
<dbReference type="AlphaFoldDB" id="A0A8J7VR66"/>
<protein>
    <recommendedName>
        <fullName evidence="5">Polysaccharide pyruvyl transferase family protein</fullName>
    </recommendedName>
</protein>
<evidence type="ECO:0000256" key="1">
    <source>
        <dbReference type="SAM" id="MobiDB-lite"/>
    </source>
</evidence>
<sequence length="306" mass="33866">MHPPSPGSAHAPSRPPAAAMLFPAASAAERAAPRPALDPALDNPDQRAALLRPFDALAARIKAEAEGRRVVYIPNPGNFGDGLIRFATKRFLADHGIRHIEVNVGFRGGRYTLTPLLLQRGRHLFLYGGGGAWSDAYGFGHAICRYISRFTDSLIVLPSTYGFVPHRGIRGTLYRRDEFQSRERRPDAPFCHDMALYLYAIGERYGFAPRADERVGYLFRRDRESAGQDLPPQNIDVSEAGNHMSNGCDFLRTVAGYGRIHTDRLHVSIAGAILGGKVRLYRGNYFKIEAIYRSSMTGIPNISLVD</sequence>